<evidence type="ECO:0000313" key="1">
    <source>
        <dbReference type="Proteomes" id="UP000887565"/>
    </source>
</evidence>
<accession>A0A915I3P5</accession>
<sequence>MHGKTIKIKKNIRITIEPFFSDHCILQGPNFVQNRAHSSVNIRCSESFMQKLALLSVRNKTRQMKELDLKSIISSYCLLLSCCENSDLRWRYDFVRRETFDQSDEQEKSC</sequence>
<dbReference type="Proteomes" id="UP000887565">
    <property type="component" value="Unplaced"/>
</dbReference>
<protein>
    <submittedName>
        <fullName evidence="2">Uncharacterized protein</fullName>
    </submittedName>
</protein>
<reference evidence="2" key="1">
    <citation type="submission" date="2022-11" db="UniProtKB">
        <authorList>
            <consortium name="WormBaseParasite"/>
        </authorList>
    </citation>
    <scope>IDENTIFICATION</scope>
</reference>
<keyword evidence="1" id="KW-1185">Reference proteome</keyword>
<dbReference type="AlphaFoldDB" id="A0A915I3P5"/>
<name>A0A915I3P5_ROMCU</name>
<evidence type="ECO:0000313" key="2">
    <source>
        <dbReference type="WBParaSite" id="nRc.2.0.1.t08757-RA"/>
    </source>
</evidence>
<dbReference type="WBParaSite" id="nRc.2.0.1.t08757-RA">
    <property type="protein sequence ID" value="nRc.2.0.1.t08757-RA"/>
    <property type="gene ID" value="nRc.2.0.1.g08757"/>
</dbReference>
<proteinExistence type="predicted"/>
<organism evidence="1 2">
    <name type="scientific">Romanomermis culicivorax</name>
    <name type="common">Nematode worm</name>
    <dbReference type="NCBI Taxonomy" id="13658"/>
    <lineage>
        <taxon>Eukaryota</taxon>
        <taxon>Metazoa</taxon>
        <taxon>Ecdysozoa</taxon>
        <taxon>Nematoda</taxon>
        <taxon>Enoplea</taxon>
        <taxon>Dorylaimia</taxon>
        <taxon>Mermithida</taxon>
        <taxon>Mermithoidea</taxon>
        <taxon>Mermithidae</taxon>
        <taxon>Romanomermis</taxon>
    </lineage>
</organism>